<keyword evidence="1" id="KW-1133">Transmembrane helix</keyword>
<gene>
    <name evidence="2" type="ORF">E6K80_04845</name>
</gene>
<organism evidence="2 3">
    <name type="scientific">Eiseniibacteriota bacterium</name>
    <dbReference type="NCBI Taxonomy" id="2212470"/>
    <lineage>
        <taxon>Bacteria</taxon>
        <taxon>Candidatus Eiseniibacteriota</taxon>
    </lineage>
</organism>
<proteinExistence type="predicted"/>
<dbReference type="EMBL" id="VBPA01000109">
    <property type="protein sequence ID" value="TMQ71674.1"/>
    <property type="molecule type" value="Genomic_DNA"/>
</dbReference>
<evidence type="ECO:0000313" key="3">
    <source>
        <dbReference type="Proteomes" id="UP000319836"/>
    </source>
</evidence>
<reference evidence="2 3" key="1">
    <citation type="journal article" date="2019" name="Nat. Microbiol.">
        <title>Mediterranean grassland soil C-N compound turnover is dependent on rainfall and depth, and is mediated by genomically divergent microorganisms.</title>
        <authorList>
            <person name="Diamond S."/>
            <person name="Andeer P.F."/>
            <person name="Li Z."/>
            <person name="Crits-Christoph A."/>
            <person name="Burstein D."/>
            <person name="Anantharaman K."/>
            <person name="Lane K.R."/>
            <person name="Thomas B.C."/>
            <person name="Pan C."/>
            <person name="Northen T.R."/>
            <person name="Banfield J.F."/>
        </authorList>
    </citation>
    <scope>NUCLEOTIDE SEQUENCE [LARGE SCALE GENOMIC DNA]</scope>
    <source>
        <strain evidence="2">WS_10</strain>
    </source>
</reference>
<feature type="transmembrane region" description="Helical" evidence="1">
    <location>
        <begin position="12"/>
        <end position="32"/>
    </location>
</feature>
<keyword evidence="1" id="KW-0472">Membrane</keyword>
<accession>A0A538U6Z6</accession>
<evidence type="ECO:0000256" key="1">
    <source>
        <dbReference type="SAM" id="Phobius"/>
    </source>
</evidence>
<protein>
    <submittedName>
        <fullName evidence="2">Uncharacterized protein</fullName>
    </submittedName>
</protein>
<evidence type="ECO:0000313" key="2">
    <source>
        <dbReference type="EMBL" id="TMQ71674.1"/>
    </source>
</evidence>
<dbReference type="Proteomes" id="UP000319836">
    <property type="component" value="Unassembled WGS sequence"/>
</dbReference>
<keyword evidence="1" id="KW-0812">Transmembrane</keyword>
<comment type="caution">
    <text evidence="2">The sequence shown here is derived from an EMBL/GenBank/DDBJ whole genome shotgun (WGS) entry which is preliminary data.</text>
</comment>
<name>A0A538U6Z6_UNCEI</name>
<dbReference type="AlphaFoldDB" id="A0A538U6Z6"/>
<sequence>MTLEPDRRKHWLRSFGILVIAVLALASAGHFWHHLTDDCESRQSFPHPCAQCAGFHGGVLSEAIQVTATPRLVDLATVCVAENRDRTEQPRGFSSTRAPPLI</sequence>